<dbReference type="PANTHER" id="PTHR43667">
    <property type="entry name" value="CYCLOPROPANE-FATTY-ACYL-PHOSPHOLIPID SYNTHASE"/>
    <property type="match status" value="1"/>
</dbReference>
<dbReference type="STRING" id="123822.B0188_08385"/>
<dbReference type="EMBL" id="MUYB01000035">
    <property type="protein sequence ID" value="OOS02529.1"/>
    <property type="molecule type" value="Genomic_DNA"/>
</dbReference>
<dbReference type="Pfam" id="PF13649">
    <property type="entry name" value="Methyltransf_25"/>
    <property type="match status" value="1"/>
</dbReference>
<comment type="caution">
    <text evidence="5">The sequence shown here is derived from an EMBL/GenBank/DDBJ whole genome shotgun (WGS) entry which is preliminary data.</text>
</comment>
<dbReference type="CDD" id="cd02440">
    <property type="entry name" value="AdoMet_MTases"/>
    <property type="match status" value="1"/>
</dbReference>
<feature type="compositionally biased region" description="Basic residues" evidence="1">
    <location>
        <begin position="565"/>
        <end position="577"/>
    </location>
</feature>
<evidence type="ECO:0000256" key="1">
    <source>
        <dbReference type="SAM" id="MobiDB-lite"/>
    </source>
</evidence>
<evidence type="ECO:0000259" key="3">
    <source>
        <dbReference type="Pfam" id="PF13649"/>
    </source>
</evidence>
<dbReference type="InterPro" id="IPR048976">
    <property type="entry name" value="WHD_PKMT"/>
</dbReference>
<dbReference type="Pfam" id="PF10119">
    <property type="entry name" value="MethyTransf_Reg"/>
    <property type="match status" value="1"/>
</dbReference>
<protein>
    <recommendedName>
        <fullName evidence="7">Methyltransferase</fullName>
    </recommendedName>
</protein>
<dbReference type="OrthoDB" id="323463at2"/>
<feature type="domain" description="Methyltransferase" evidence="3">
    <location>
        <begin position="49"/>
        <end position="145"/>
    </location>
</feature>
<proteinExistence type="predicted"/>
<dbReference type="Gene3D" id="3.40.50.150">
    <property type="entry name" value="Vaccinia Virus protein VP39"/>
    <property type="match status" value="1"/>
</dbReference>
<name>A0A1T0AXY2_9PAST</name>
<dbReference type="InterPro" id="IPR050723">
    <property type="entry name" value="CFA/CMAS"/>
</dbReference>
<dbReference type="InterPro" id="IPR029063">
    <property type="entry name" value="SAM-dependent_MTases_sf"/>
</dbReference>
<evidence type="ECO:0000313" key="5">
    <source>
        <dbReference type="EMBL" id="OOS02529.1"/>
    </source>
</evidence>
<evidence type="ECO:0000259" key="2">
    <source>
        <dbReference type="Pfam" id="PF10119"/>
    </source>
</evidence>
<dbReference type="InterPro" id="IPR018773">
    <property type="entry name" value="MeTrfase_reg_dom_prd"/>
</dbReference>
<evidence type="ECO:0000259" key="4">
    <source>
        <dbReference type="Pfam" id="PF21782"/>
    </source>
</evidence>
<dbReference type="Proteomes" id="UP000190023">
    <property type="component" value="Unassembled WGS sequence"/>
</dbReference>
<keyword evidence="6" id="KW-1185">Reference proteome</keyword>
<accession>A0A1T0AXY2</accession>
<dbReference type="Pfam" id="PF21782">
    <property type="entry name" value="WHD_PKMT"/>
    <property type="match status" value="1"/>
</dbReference>
<feature type="domain" description="Methyltransferase regulatory" evidence="2">
    <location>
        <begin position="218"/>
        <end position="302"/>
    </location>
</feature>
<dbReference type="PANTHER" id="PTHR43667:SF2">
    <property type="entry name" value="FATTY ACID C-METHYL TRANSFERASE"/>
    <property type="match status" value="1"/>
</dbReference>
<evidence type="ECO:0000313" key="6">
    <source>
        <dbReference type="Proteomes" id="UP000190023"/>
    </source>
</evidence>
<dbReference type="InterPro" id="IPR041698">
    <property type="entry name" value="Methyltransf_25"/>
</dbReference>
<organism evidence="5 6">
    <name type="scientific">[Haemophilus] felis</name>
    <dbReference type="NCBI Taxonomy" id="123822"/>
    <lineage>
        <taxon>Bacteria</taxon>
        <taxon>Pseudomonadati</taxon>
        <taxon>Pseudomonadota</taxon>
        <taxon>Gammaproteobacteria</taxon>
        <taxon>Pasteurellales</taxon>
        <taxon>Pasteurellaceae</taxon>
    </lineage>
</organism>
<reference evidence="5 6" key="1">
    <citation type="submission" date="2017-02" db="EMBL/GenBank/DDBJ databases">
        <title>Draft genome sequence of Haemophilus felis CCUG 31170 type strain.</title>
        <authorList>
            <person name="Engstrom-Jakobsson H."/>
            <person name="Salva-Serra F."/>
            <person name="Thorell K."/>
            <person name="Gonzales-Siles L."/>
            <person name="Karlsson R."/>
            <person name="Boulund F."/>
            <person name="Engstrand L."/>
            <person name="Kristiansson E."/>
            <person name="Moore E."/>
        </authorList>
    </citation>
    <scope>NUCLEOTIDE SEQUENCE [LARGE SCALE GENOMIC DNA]</scope>
    <source>
        <strain evidence="5 6">CCUG 31170</strain>
    </source>
</reference>
<evidence type="ECO:0008006" key="7">
    <source>
        <dbReference type="Google" id="ProtNLM"/>
    </source>
</evidence>
<feature type="region of interest" description="Disordered" evidence="1">
    <location>
        <begin position="544"/>
        <end position="577"/>
    </location>
</feature>
<sequence length="577" mass="66388">METLNQPLKDSYNEFPYKSQGFAHTQPGRLQALARMKGLTPPALENARVLEIGCSYGGNIIPFALRYPNAKVVGVDLSEHQIDVGKQILKELEIDNIELIQGDICQVSFDTEFDYIICHGVFSWVPENVQEGILQAVSKYLSPNGVAFISYNTYPGWKIKEIAKDLMIFGSKASAAPAERVSQSFNMLKFVNNYLNGRHHQLAKPLSHLFNHIMEQAPYYITHEYFETYNKPMYFLDFVEKVEEFGLSYLTDSRSPIVPHYLYFKNDEWEQLCQGCEGKVEFVEQFVDFLLNKEFRNSVITRRENLVANNVSNHIEVYNKCFNFEEIHFMVYPIEYVEATDDEMAHWAVESDKIQISANKHSNLLFNYLKEREYQTVNVGDVLRDLKNHPDFDEGDATNLLFMLIHNASTYIGLHPISRSQSVTDKPFMLTKIRKLIEIIQQNPNLLSLSDIYTRIIEFDYFAYYLSQHLDGTNNLQDLMAIINKAVEDKKIQFYEDGQPIGRDVIDDKRVEEYINNCLKNFHYLGFLCEKNTADLTASVEVKEGERSDAVTENTAKATASQQSKAKKAKAKKAKGK</sequence>
<dbReference type="AlphaFoldDB" id="A0A1T0AXY2"/>
<gene>
    <name evidence="5" type="ORF">B0188_08385</name>
</gene>
<feature type="domain" description="PKMT C-terminal winged helix" evidence="4">
    <location>
        <begin position="455"/>
        <end position="524"/>
    </location>
</feature>
<dbReference type="SUPFAM" id="SSF53335">
    <property type="entry name" value="S-adenosyl-L-methionine-dependent methyltransferases"/>
    <property type="match status" value="1"/>
</dbReference>
<feature type="compositionally biased region" description="Low complexity" evidence="1">
    <location>
        <begin position="555"/>
        <end position="564"/>
    </location>
</feature>